<feature type="signal peptide" evidence="1">
    <location>
        <begin position="1"/>
        <end position="28"/>
    </location>
</feature>
<evidence type="ECO:0000313" key="3">
    <source>
        <dbReference type="Proteomes" id="UP001293593"/>
    </source>
</evidence>
<gene>
    <name evidence="2" type="ORF">QN277_020407</name>
</gene>
<proteinExistence type="predicted"/>
<dbReference type="AlphaFoldDB" id="A0AAE1MPB9"/>
<name>A0AAE1MPB9_9FABA</name>
<keyword evidence="1" id="KW-0732">Signal</keyword>
<organism evidence="2 3">
    <name type="scientific">Acacia crassicarpa</name>
    <name type="common">northern wattle</name>
    <dbReference type="NCBI Taxonomy" id="499986"/>
    <lineage>
        <taxon>Eukaryota</taxon>
        <taxon>Viridiplantae</taxon>
        <taxon>Streptophyta</taxon>
        <taxon>Embryophyta</taxon>
        <taxon>Tracheophyta</taxon>
        <taxon>Spermatophyta</taxon>
        <taxon>Magnoliopsida</taxon>
        <taxon>eudicotyledons</taxon>
        <taxon>Gunneridae</taxon>
        <taxon>Pentapetalae</taxon>
        <taxon>rosids</taxon>
        <taxon>fabids</taxon>
        <taxon>Fabales</taxon>
        <taxon>Fabaceae</taxon>
        <taxon>Caesalpinioideae</taxon>
        <taxon>mimosoid clade</taxon>
        <taxon>Acacieae</taxon>
        <taxon>Acacia</taxon>
    </lineage>
</organism>
<reference evidence="2" key="1">
    <citation type="submission" date="2023-10" db="EMBL/GenBank/DDBJ databases">
        <title>Chromosome-level genome of the transformable northern wattle, Acacia crassicarpa.</title>
        <authorList>
            <person name="Massaro I."/>
            <person name="Sinha N.R."/>
            <person name="Poethig S."/>
            <person name="Leichty A.R."/>
        </authorList>
    </citation>
    <scope>NUCLEOTIDE SEQUENCE</scope>
    <source>
        <strain evidence="2">Acra3RX</strain>
        <tissue evidence="2">Leaf</tissue>
    </source>
</reference>
<sequence length="215" mass="23693">MCRTVGSTPTFLFFVTFLLVVAPTPSQSFSTSQYRNLISLAHSVMTGVANLRSARGDIAGSERARAMAEKLEKGLGLGFWRVVWSTGWDYVTNLAWSRSTLQLEELYGAVSKMNELLSQLSELSQLESHGARAAWIRQNYDNVMRISKSLSGKLLAAFGKSETVREVVETVEKEVVEGGLLRDCLELGSNDLKGLIQVVKEFALSFSSLAPHIDL</sequence>
<feature type="chain" id="PRO_5041958638" evidence="1">
    <location>
        <begin position="29"/>
        <end position="215"/>
    </location>
</feature>
<evidence type="ECO:0000313" key="2">
    <source>
        <dbReference type="EMBL" id="KAK4271765.1"/>
    </source>
</evidence>
<evidence type="ECO:0000256" key="1">
    <source>
        <dbReference type="SAM" id="SignalP"/>
    </source>
</evidence>
<dbReference type="EMBL" id="JAWXYG010000005">
    <property type="protein sequence ID" value="KAK4271765.1"/>
    <property type="molecule type" value="Genomic_DNA"/>
</dbReference>
<protein>
    <submittedName>
        <fullName evidence="2">Uncharacterized protein</fullName>
    </submittedName>
</protein>
<dbReference type="Proteomes" id="UP001293593">
    <property type="component" value="Unassembled WGS sequence"/>
</dbReference>
<accession>A0AAE1MPB9</accession>
<keyword evidence="3" id="KW-1185">Reference proteome</keyword>
<comment type="caution">
    <text evidence="2">The sequence shown here is derived from an EMBL/GenBank/DDBJ whole genome shotgun (WGS) entry which is preliminary data.</text>
</comment>
<dbReference type="PANTHER" id="PTHR36806">
    <property type="entry name" value="ADENINE PHOSPHORIBOSYLTRANSFERASE"/>
    <property type="match status" value="1"/>
</dbReference>